<protein>
    <recommendedName>
        <fullName evidence="4">Stigma-specific protein, Stig1</fullName>
    </recommendedName>
</protein>
<name>A0A518DF15_9BACT</name>
<feature type="chain" id="PRO_5022051073" description="Stigma-specific protein, Stig1" evidence="1">
    <location>
        <begin position="23"/>
        <end position="156"/>
    </location>
</feature>
<evidence type="ECO:0008006" key="4">
    <source>
        <dbReference type="Google" id="ProtNLM"/>
    </source>
</evidence>
<sequence precursor="true">MPTIRTALVALGCLMAAGCQIGAPCGCGAPVVPVGYSPGPADRCLAHLRREWLEPCGLGCGAGVCCGDACDGGCAEPVCGVAPCEAPLDATCDAAGCEFEAGCPIPSLLGACKIPHKEPEVPLPPGPPGRFFPAPTRPVFAPVPTAAMFEHAGPQF</sequence>
<accession>A0A518DF15</accession>
<keyword evidence="1" id="KW-0732">Signal</keyword>
<reference evidence="2 3" key="1">
    <citation type="submission" date="2019-02" db="EMBL/GenBank/DDBJ databases">
        <title>Deep-cultivation of Planctomycetes and their phenomic and genomic characterization uncovers novel biology.</title>
        <authorList>
            <person name="Wiegand S."/>
            <person name="Jogler M."/>
            <person name="Boedeker C."/>
            <person name="Pinto D."/>
            <person name="Vollmers J."/>
            <person name="Rivas-Marin E."/>
            <person name="Kohn T."/>
            <person name="Peeters S.H."/>
            <person name="Heuer A."/>
            <person name="Rast P."/>
            <person name="Oberbeckmann S."/>
            <person name="Bunk B."/>
            <person name="Jeske O."/>
            <person name="Meyerdierks A."/>
            <person name="Storesund J.E."/>
            <person name="Kallscheuer N."/>
            <person name="Luecker S."/>
            <person name="Lage O.M."/>
            <person name="Pohl T."/>
            <person name="Merkel B.J."/>
            <person name="Hornburger P."/>
            <person name="Mueller R.-W."/>
            <person name="Bruemmer F."/>
            <person name="Labrenz M."/>
            <person name="Spormann A.M."/>
            <person name="Op den Camp H."/>
            <person name="Overmann J."/>
            <person name="Amann R."/>
            <person name="Jetten M.S.M."/>
            <person name="Mascher T."/>
            <person name="Medema M.H."/>
            <person name="Devos D.P."/>
            <person name="Kaster A.-K."/>
            <person name="Ovreas L."/>
            <person name="Rohde M."/>
            <person name="Galperin M.Y."/>
            <person name="Jogler C."/>
        </authorList>
    </citation>
    <scope>NUCLEOTIDE SEQUENCE [LARGE SCALE GENOMIC DNA]</scope>
    <source>
        <strain evidence="2 3">Pla175</strain>
    </source>
</reference>
<evidence type="ECO:0000313" key="3">
    <source>
        <dbReference type="Proteomes" id="UP000317429"/>
    </source>
</evidence>
<dbReference type="KEGG" id="pnd:Pla175_34610"/>
<dbReference type="PROSITE" id="PS51257">
    <property type="entry name" value="PROKAR_LIPOPROTEIN"/>
    <property type="match status" value="1"/>
</dbReference>
<dbReference type="RefSeq" id="WP_145287815.1">
    <property type="nucleotide sequence ID" value="NZ_CP036291.1"/>
</dbReference>
<evidence type="ECO:0000313" key="2">
    <source>
        <dbReference type="EMBL" id="QDU90061.1"/>
    </source>
</evidence>
<keyword evidence="3" id="KW-1185">Reference proteome</keyword>
<dbReference type="AlphaFoldDB" id="A0A518DF15"/>
<proteinExistence type="predicted"/>
<dbReference type="EMBL" id="CP036291">
    <property type="protein sequence ID" value="QDU90061.1"/>
    <property type="molecule type" value="Genomic_DNA"/>
</dbReference>
<dbReference type="Proteomes" id="UP000317429">
    <property type="component" value="Chromosome"/>
</dbReference>
<gene>
    <name evidence="2" type="ORF">Pla175_34610</name>
</gene>
<evidence type="ECO:0000256" key="1">
    <source>
        <dbReference type="SAM" id="SignalP"/>
    </source>
</evidence>
<feature type="signal peptide" evidence="1">
    <location>
        <begin position="1"/>
        <end position="22"/>
    </location>
</feature>
<organism evidence="2 3">
    <name type="scientific">Pirellulimonas nuda</name>
    <dbReference type="NCBI Taxonomy" id="2528009"/>
    <lineage>
        <taxon>Bacteria</taxon>
        <taxon>Pseudomonadati</taxon>
        <taxon>Planctomycetota</taxon>
        <taxon>Planctomycetia</taxon>
        <taxon>Pirellulales</taxon>
        <taxon>Lacipirellulaceae</taxon>
        <taxon>Pirellulimonas</taxon>
    </lineage>
</organism>